<dbReference type="AlphaFoldDB" id="A0A1L3LSY3"/>
<proteinExistence type="predicted"/>
<dbReference type="EMBL" id="CP013108">
    <property type="protein sequence ID" value="APG93185.1"/>
    <property type="molecule type" value="Genomic_DNA"/>
</dbReference>
<reference evidence="1 2" key="1">
    <citation type="submission" date="2015-10" db="EMBL/GenBank/DDBJ databases">
        <title>Genomic differences between typical nodule nitrogen-fixing rhizobial strains and those coming from bean seeds.</title>
        <authorList>
            <person name="Peralta H."/>
            <person name="Aguilar-Vera A."/>
            <person name="Diaz R."/>
            <person name="Mora Y."/>
            <person name="Martinez-Batallar G."/>
            <person name="Salazar E."/>
            <person name="Vargas-Lagunas C."/>
            <person name="Encarnacion S."/>
            <person name="Girard L."/>
            <person name="Mora J."/>
        </authorList>
    </citation>
    <scope>NUCLEOTIDE SEQUENCE [LARGE SCALE GENOMIC DNA]</scope>
    <source>
        <strain evidence="1 2">CFNEI 73</strain>
        <plasmid evidence="1 2">A</plasmid>
    </source>
</reference>
<evidence type="ECO:0000313" key="2">
    <source>
        <dbReference type="Proteomes" id="UP000182306"/>
    </source>
</evidence>
<accession>A0A1L3LSY3</accession>
<dbReference type="Proteomes" id="UP000182306">
    <property type="component" value="Plasmid A"/>
</dbReference>
<keyword evidence="2" id="KW-1185">Reference proteome</keyword>
<evidence type="ECO:0000313" key="1">
    <source>
        <dbReference type="EMBL" id="APG93185.1"/>
    </source>
</evidence>
<organism evidence="1 2">
    <name type="scientific">Sinorhizobium americanum</name>
    <dbReference type="NCBI Taxonomy" id="194963"/>
    <lineage>
        <taxon>Bacteria</taxon>
        <taxon>Pseudomonadati</taxon>
        <taxon>Pseudomonadota</taxon>
        <taxon>Alphaproteobacteria</taxon>
        <taxon>Hyphomicrobiales</taxon>
        <taxon>Rhizobiaceae</taxon>
        <taxon>Sinorhizobium/Ensifer group</taxon>
        <taxon>Sinorhizobium</taxon>
    </lineage>
</organism>
<protein>
    <submittedName>
        <fullName evidence="1">Uncharacterized protein</fullName>
    </submittedName>
</protein>
<geneLocation type="plasmid" evidence="1 2">
    <name>A</name>
</geneLocation>
<dbReference type="KEGG" id="same:SAMCFNEI73_pA0210"/>
<keyword evidence="1" id="KW-0614">Plasmid</keyword>
<name>A0A1L3LSY3_9HYPH</name>
<sequence>MQARVPQGAAREDVVVVAFIFASRADACPQLTAKLVGLQAA</sequence>
<gene>
    <name evidence="1" type="ORF">SAMCFNEI73_pA0210</name>
</gene>